<gene>
    <name evidence="1" type="ORF">Pint_27336</name>
</gene>
<dbReference type="Proteomes" id="UP001163603">
    <property type="component" value="Chromosome 5"/>
</dbReference>
<organism evidence="1 2">
    <name type="scientific">Pistacia integerrima</name>
    <dbReference type="NCBI Taxonomy" id="434235"/>
    <lineage>
        <taxon>Eukaryota</taxon>
        <taxon>Viridiplantae</taxon>
        <taxon>Streptophyta</taxon>
        <taxon>Embryophyta</taxon>
        <taxon>Tracheophyta</taxon>
        <taxon>Spermatophyta</taxon>
        <taxon>Magnoliopsida</taxon>
        <taxon>eudicotyledons</taxon>
        <taxon>Gunneridae</taxon>
        <taxon>Pentapetalae</taxon>
        <taxon>rosids</taxon>
        <taxon>malvids</taxon>
        <taxon>Sapindales</taxon>
        <taxon>Anacardiaceae</taxon>
        <taxon>Pistacia</taxon>
    </lineage>
</organism>
<sequence length="307" mass="35046">MEKTQQELQFLGFFGIFKESFRIIFSKPKLFTQITLTFILPLFIIFRLHHYLAYTFASKRLIHSILWELSCYLVILIPSTLSISAVVCAVTFLYTAKDVTFKKITGMLPKIWKRVSITFAFSFAINFCYQILDERVRTSMVRLLVPLQDHATSIINAKNIIGLIIVYLYLAVGVYISIIRRFATVISVIEDLSAIKAMIKSKNLIKCKIGVAFFMYFVFGNCFLVIGGRINRVFSGSDGGHLDWRNGVGISFLILLKPILDLVAIVVGTVIYFSCKSHEVTMKVLTTQSHQMNFKSTWWSVLDPLTE</sequence>
<reference evidence="2" key="1">
    <citation type="journal article" date="2023" name="G3 (Bethesda)">
        <title>Genome assembly and association tests identify interacting loci associated with vigor, precocity, and sex in interspecific pistachio rootstocks.</title>
        <authorList>
            <person name="Palmer W."/>
            <person name="Jacygrad E."/>
            <person name="Sagayaradj S."/>
            <person name="Cavanaugh K."/>
            <person name="Han R."/>
            <person name="Bertier L."/>
            <person name="Beede B."/>
            <person name="Kafkas S."/>
            <person name="Golino D."/>
            <person name="Preece J."/>
            <person name="Michelmore R."/>
        </authorList>
    </citation>
    <scope>NUCLEOTIDE SEQUENCE [LARGE SCALE GENOMIC DNA]</scope>
</reference>
<protein>
    <submittedName>
        <fullName evidence="1">Uncharacterized protein</fullName>
    </submittedName>
</protein>
<evidence type="ECO:0000313" key="1">
    <source>
        <dbReference type="EMBL" id="KAJ0039797.1"/>
    </source>
</evidence>
<keyword evidence="2" id="KW-1185">Reference proteome</keyword>
<proteinExistence type="predicted"/>
<dbReference type="EMBL" id="CM047740">
    <property type="protein sequence ID" value="KAJ0039797.1"/>
    <property type="molecule type" value="Genomic_DNA"/>
</dbReference>
<accession>A0ACC0YQH3</accession>
<name>A0ACC0YQH3_9ROSI</name>
<evidence type="ECO:0000313" key="2">
    <source>
        <dbReference type="Proteomes" id="UP001163603"/>
    </source>
</evidence>
<comment type="caution">
    <text evidence="1">The sequence shown here is derived from an EMBL/GenBank/DDBJ whole genome shotgun (WGS) entry which is preliminary data.</text>
</comment>